<dbReference type="AlphaFoldDB" id="A0A4Z2I7K5"/>
<reference evidence="1 2" key="1">
    <citation type="submission" date="2019-03" db="EMBL/GenBank/DDBJ databases">
        <title>First draft genome of Liparis tanakae, snailfish: a comprehensive survey of snailfish specific genes.</title>
        <authorList>
            <person name="Kim W."/>
            <person name="Song I."/>
            <person name="Jeong J.-H."/>
            <person name="Kim D."/>
            <person name="Kim S."/>
            <person name="Ryu S."/>
            <person name="Song J.Y."/>
            <person name="Lee S.K."/>
        </authorList>
    </citation>
    <scope>NUCLEOTIDE SEQUENCE [LARGE SCALE GENOMIC DNA]</scope>
    <source>
        <tissue evidence="1">Muscle</tissue>
    </source>
</reference>
<dbReference type="EMBL" id="SRLO01000121">
    <property type="protein sequence ID" value="TNN73761.1"/>
    <property type="molecule type" value="Genomic_DNA"/>
</dbReference>
<gene>
    <name evidence="1" type="primary">Selplg_0</name>
    <name evidence="1" type="ORF">EYF80_015969</name>
</gene>
<accession>A0A4Z2I7K5</accession>
<keyword evidence="1" id="KW-0430">Lectin</keyword>
<dbReference type="OrthoDB" id="8927116at2759"/>
<protein>
    <submittedName>
        <fullName evidence="1">P-selectin glycoprotein ligand 1</fullName>
    </submittedName>
</protein>
<sequence length="117" mass="12800">MKRCLITIASLAAVATIFMVSTIILCTKLSKRKYKVKKPEAATEMMCISALLPERLVTYSRQPRNPVTNGVLVIHDDVDSDEDRNINLFRQSRALSQAAALTRSIPAGLSLGLGVRG</sequence>
<keyword evidence="2" id="KW-1185">Reference proteome</keyword>
<dbReference type="GO" id="GO:0005886">
    <property type="term" value="C:plasma membrane"/>
    <property type="evidence" value="ECO:0007669"/>
    <property type="project" value="TreeGrafter"/>
</dbReference>
<evidence type="ECO:0000313" key="2">
    <source>
        <dbReference type="Proteomes" id="UP000314294"/>
    </source>
</evidence>
<dbReference type="GO" id="GO:0050901">
    <property type="term" value="P:leukocyte tethering or rolling"/>
    <property type="evidence" value="ECO:0007669"/>
    <property type="project" value="TreeGrafter"/>
</dbReference>
<dbReference type="PANTHER" id="PTHR17384">
    <property type="entry name" value="P-SELECTIN GLYCOPROTEIN LIGAND-1"/>
    <property type="match status" value="1"/>
</dbReference>
<dbReference type="PANTHER" id="PTHR17384:SF7">
    <property type="entry name" value="P-SELECTIN GLYCOPROTEIN LIGAND 1"/>
    <property type="match status" value="1"/>
</dbReference>
<proteinExistence type="predicted"/>
<organism evidence="1 2">
    <name type="scientific">Liparis tanakae</name>
    <name type="common">Tanaka's snailfish</name>
    <dbReference type="NCBI Taxonomy" id="230148"/>
    <lineage>
        <taxon>Eukaryota</taxon>
        <taxon>Metazoa</taxon>
        <taxon>Chordata</taxon>
        <taxon>Craniata</taxon>
        <taxon>Vertebrata</taxon>
        <taxon>Euteleostomi</taxon>
        <taxon>Actinopterygii</taxon>
        <taxon>Neopterygii</taxon>
        <taxon>Teleostei</taxon>
        <taxon>Neoteleostei</taxon>
        <taxon>Acanthomorphata</taxon>
        <taxon>Eupercaria</taxon>
        <taxon>Perciformes</taxon>
        <taxon>Cottioidei</taxon>
        <taxon>Cottales</taxon>
        <taxon>Liparidae</taxon>
        <taxon>Liparis</taxon>
    </lineage>
</organism>
<comment type="caution">
    <text evidence="1">The sequence shown here is derived from an EMBL/GenBank/DDBJ whole genome shotgun (WGS) entry which is preliminary data.</text>
</comment>
<name>A0A4Z2I7K5_9TELE</name>
<dbReference type="InterPro" id="IPR026195">
    <property type="entry name" value="PSGL-1"/>
</dbReference>
<evidence type="ECO:0000313" key="1">
    <source>
        <dbReference type="EMBL" id="TNN73761.1"/>
    </source>
</evidence>
<dbReference type="GO" id="GO:0030246">
    <property type="term" value="F:carbohydrate binding"/>
    <property type="evidence" value="ECO:0007669"/>
    <property type="project" value="UniProtKB-KW"/>
</dbReference>
<dbReference type="Proteomes" id="UP000314294">
    <property type="component" value="Unassembled WGS sequence"/>
</dbReference>